<comment type="caution">
    <text evidence="2">The sequence shown here is derived from an EMBL/GenBank/DDBJ whole genome shotgun (WGS) entry which is preliminary data.</text>
</comment>
<evidence type="ECO:0000256" key="1">
    <source>
        <dbReference type="SAM" id="SignalP"/>
    </source>
</evidence>
<keyword evidence="3" id="KW-1185">Reference proteome</keyword>
<accession>A0A371BHF0</accession>
<evidence type="ECO:0000313" key="2">
    <source>
        <dbReference type="EMBL" id="RDV06990.1"/>
    </source>
</evidence>
<evidence type="ECO:0000313" key="3">
    <source>
        <dbReference type="Proteomes" id="UP000263833"/>
    </source>
</evidence>
<dbReference type="OrthoDB" id="338827at2"/>
<sequence>MRLLLAAIACLALTVSVKGTSAQIAEAAIMSAENPALLSSFGFFDGAASKPSAALLPYALRTPLFSDYAEKQRFLYMPPGKSYTVDQTGRLQFPVGSALIKSFGYHDAAGNLNIIETRLLLHRAEGWVALPYVWNADGKDATLKIGGARKAVEFAKADGAKMAISYAVPNKNQCKQCHSTKDAVMPVGPVWQNLAFETAKARANFAMRGELPSSLPAVEAKWDDAKSSTVEARALAYLRVNCGHCHKPTGSASNSGLFYDDHERNPAALGIGKRPVAAGRGSGNFDFVIEPGHPERSILTYRMKSVDPGIAMPELGRASAHDEGAALLEAWIRSMKPA</sequence>
<dbReference type="RefSeq" id="WP_115548537.1">
    <property type="nucleotide sequence ID" value="NZ_QRGP01000001.1"/>
</dbReference>
<keyword evidence="1" id="KW-0732">Signal</keyword>
<proteinExistence type="predicted"/>
<feature type="signal peptide" evidence="1">
    <location>
        <begin position="1"/>
        <end position="22"/>
    </location>
</feature>
<dbReference type="AlphaFoldDB" id="A0A371BHF0"/>
<evidence type="ECO:0008006" key="4">
    <source>
        <dbReference type="Google" id="ProtNLM"/>
    </source>
</evidence>
<protein>
    <recommendedName>
        <fullName evidence="4">Cytochrome c domain-containing protein</fullName>
    </recommendedName>
</protein>
<gene>
    <name evidence="2" type="ORF">DXH95_06265</name>
</gene>
<dbReference type="EMBL" id="QRGP01000001">
    <property type="protein sequence ID" value="RDV06990.1"/>
    <property type="molecule type" value="Genomic_DNA"/>
</dbReference>
<dbReference type="InterPro" id="IPR022269">
    <property type="entry name" value="SO_2930-like_C"/>
</dbReference>
<feature type="chain" id="PRO_5016712325" description="Cytochrome c domain-containing protein" evidence="1">
    <location>
        <begin position="23"/>
        <end position="338"/>
    </location>
</feature>
<name>A0A371BHF0_9SPHN</name>
<reference evidence="3" key="1">
    <citation type="submission" date="2018-08" db="EMBL/GenBank/DDBJ databases">
        <authorList>
            <person name="Kim S.-J."/>
            <person name="Jung G.-Y."/>
        </authorList>
    </citation>
    <scope>NUCLEOTIDE SEQUENCE [LARGE SCALE GENOMIC DNA]</scope>
    <source>
        <strain evidence="3">GY_G</strain>
    </source>
</reference>
<organism evidence="2 3">
    <name type="scientific">Sphingorhabdus pulchriflava</name>
    <dbReference type="NCBI Taxonomy" id="2292257"/>
    <lineage>
        <taxon>Bacteria</taxon>
        <taxon>Pseudomonadati</taxon>
        <taxon>Pseudomonadota</taxon>
        <taxon>Alphaproteobacteria</taxon>
        <taxon>Sphingomonadales</taxon>
        <taxon>Sphingomonadaceae</taxon>
        <taxon>Sphingorhabdus</taxon>
    </lineage>
</organism>
<dbReference type="NCBIfam" id="TIGR03806">
    <property type="entry name" value="chp_HNE_0200"/>
    <property type="match status" value="1"/>
</dbReference>
<dbReference type="Proteomes" id="UP000263833">
    <property type="component" value="Unassembled WGS sequence"/>
</dbReference>